<comment type="caution">
    <text evidence="1">The sequence shown here is derived from an EMBL/GenBank/DDBJ whole genome shotgun (WGS) entry which is preliminary data.</text>
</comment>
<dbReference type="PANTHER" id="PTHR47326">
    <property type="entry name" value="TRANSPOSABLE ELEMENT TC3 TRANSPOSASE-LIKE PROTEIN"/>
    <property type="match status" value="1"/>
</dbReference>
<dbReference type="Gene3D" id="3.30.420.10">
    <property type="entry name" value="Ribonuclease H-like superfamily/Ribonuclease H"/>
    <property type="match status" value="1"/>
</dbReference>
<dbReference type="PANTHER" id="PTHR47326:SF1">
    <property type="entry name" value="HTH PSQ-TYPE DOMAIN-CONTAINING PROTEIN"/>
    <property type="match status" value="1"/>
</dbReference>
<dbReference type="Proteomes" id="UP000801492">
    <property type="component" value="Unassembled WGS sequence"/>
</dbReference>
<name>A0A8K0GDJ9_IGNLU</name>
<evidence type="ECO:0000313" key="1">
    <source>
        <dbReference type="EMBL" id="KAF2900735.1"/>
    </source>
</evidence>
<dbReference type="EMBL" id="VTPC01002022">
    <property type="protein sequence ID" value="KAF2900735.1"/>
    <property type="molecule type" value="Genomic_DNA"/>
</dbReference>
<proteinExistence type="predicted"/>
<dbReference type="OrthoDB" id="8122262at2759"/>
<organism evidence="1 2">
    <name type="scientific">Ignelater luminosus</name>
    <name type="common">Cucubano</name>
    <name type="synonym">Pyrophorus luminosus</name>
    <dbReference type="NCBI Taxonomy" id="2038154"/>
    <lineage>
        <taxon>Eukaryota</taxon>
        <taxon>Metazoa</taxon>
        <taxon>Ecdysozoa</taxon>
        <taxon>Arthropoda</taxon>
        <taxon>Hexapoda</taxon>
        <taxon>Insecta</taxon>
        <taxon>Pterygota</taxon>
        <taxon>Neoptera</taxon>
        <taxon>Endopterygota</taxon>
        <taxon>Coleoptera</taxon>
        <taxon>Polyphaga</taxon>
        <taxon>Elateriformia</taxon>
        <taxon>Elateroidea</taxon>
        <taxon>Elateridae</taxon>
        <taxon>Agrypninae</taxon>
        <taxon>Pyrophorini</taxon>
        <taxon>Ignelater</taxon>
    </lineage>
</organism>
<dbReference type="GO" id="GO:0003676">
    <property type="term" value="F:nucleic acid binding"/>
    <property type="evidence" value="ECO:0007669"/>
    <property type="project" value="InterPro"/>
</dbReference>
<keyword evidence="2" id="KW-1185">Reference proteome</keyword>
<reference evidence="1" key="1">
    <citation type="submission" date="2019-08" db="EMBL/GenBank/DDBJ databases">
        <title>The genome of the North American firefly Photinus pyralis.</title>
        <authorList>
            <consortium name="Photinus pyralis genome working group"/>
            <person name="Fallon T.R."/>
            <person name="Sander Lower S.E."/>
            <person name="Weng J.-K."/>
        </authorList>
    </citation>
    <scope>NUCLEOTIDE SEQUENCE</scope>
    <source>
        <strain evidence="1">TRF0915ILg1</strain>
        <tissue evidence="1">Whole body</tissue>
    </source>
</reference>
<gene>
    <name evidence="1" type="ORF">ILUMI_05450</name>
</gene>
<evidence type="ECO:0008006" key="3">
    <source>
        <dbReference type="Google" id="ProtNLM"/>
    </source>
</evidence>
<sequence>MDRWGPFLSKTVEYGQQKIHMKLFRKSPFGENGEAVSTTVTSERYLQMLRDYVIPQLQNEREGIENMSFMQNGSLLHIYRPLKEFLTAGFQDRDISRHFVNLWPPRSPDLNPADYWLWGYLKHLVFRTRPTTLKELEDRIREQIGANQPEILNNAVYNLEEWLLIVQQQKQHLR</sequence>
<evidence type="ECO:0000313" key="2">
    <source>
        <dbReference type="Proteomes" id="UP000801492"/>
    </source>
</evidence>
<dbReference type="AlphaFoldDB" id="A0A8K0GDJ9"/>
<dbReference type="InterPro" id="IPR036397">
    <property type="entry name" value="RNaseH_sf"/>
</dbReference>
<protein>
    <recommendedName>
        <fullName evidence="3">Tc1-like transposase DDE domain-containing protein</fullName>
    </recommendedName>
</protein>
<accession>A0A8K0GDJ9</accession>